<dbReference type="AlphaFoldDB" id="A0A9N8Z097"/>
<dbReference type="GO" id="GO:0005737">
    <property type="term" value="C:cytoplasm"/>
    <property type="evidence" value="ECO:0007669"/>
    <property type="project" value="TreeGrafter"/>
</dbReference>
<dbReference type="InterPro" id="IPR019999">
    <property type="entry name" value="Anth_synth_I-like"/>
</dbReference>
<keyword evidence="4" id="KW-1185">Reference proteome</keyword>
<dbReference type="EMBL" id="CAJVPZ010000411">
    <property type="protein sequence ID" value="CAG8464415.1"/>
    <property type="molecule type" value="Genomic_DNA"/>
</dbReference>
<dbReference type="GO" id="GO:0000162">
    <property type="term" value="P:L-tryptophan biosynthetic process"/>
    <property type="evidence" value="ECO:0007669"/>
    <property type="project" value="TreeGrafter"/>
</dbReference>
<dbReference type="Gene3D" id="3.60.120.10">
    <property type="entry name" value="Anthranilate synthase"/>
    <property type="match status" value="1"/>
</dbReference>
<evidence type="ECO:0000259" key="1">
    <source>
        <dbReference type="Pfam" id="PF00425"/>
    </source>
</evidence>
<dbReference type="Pfam" id="PF04715">
    <property type="entry name" value="Anth_synt_I_N"/>
    <property type="match status" value="1"/>
</dbReference>
<dbReference type="GO" id="GO:0046820">
    <property type="term" value="F:4-amino-4-deoxychorismate synthase activity"/>
    <property type="evidence" value="ECO:0007669"/>
    <property type="project" value="TreeGrafter"/>
</dbReference>
<name>A0A9N8Z097_9GLOM</name>
<sequence length="430" mass="48499">MSDMISHFNQHIAGLRILQNDGSLENIRHRLPFDFRLGMVGYFGYEMKLESMPNCSLSKESSNHSFTSNSPDAAFIFATQAIIFDHVEKRMWVAGLVRLDDCDVSASLNHADLGELCRITGFSCSDFLSWVVSTEKQLRIINAKPPVISINNNYKPSSSTTIQPPFISDMTSDSYIKAIKKSLQYIYEGQCYEICLTTQIRTSLKNRLNDICELYQRIRLDNPAPFSAFLHFPTEDVAVLSSSPEKFIQINSDGIVEMKPIKGTLARAEGCFCSKKEECDNGPRCEEIREKEDMRRKHVLEGDLKERAENLMIVDLIRNDLAQICPPHTVEVPDLMKVESYETVHQLVTTVRGQLSDKLDCVKAVQRSMTGAPKLRAIHLLNELENNSPRGVYSGCLGYISLQDGYQKDTAQFNVIIRTVVVCNGTGMIM</sequence>
<dbReference type="PRINTS" id="PR00095">
    <property type="entry name" value="ANTSNTHASEI"/>
</dbReference>
<comment type="caution">
    <text evidence="3">The sequence shown here is derived from an EMBL/GenBank/DDBJ whole genome shotgun (WGS) entry which is preliminary data.</text>
</comment>
<evidence type="ECO:0000313" key="3">
    <source>
        <dbReference type="EMBL" id="CAG8464415.1"/>
    </source>
</evidence>
<dbReference type="PANTHER" id="PTHR11236:SF18">
    <property type="entry name" value="AMINODEOXYCHORISMATE SYNTHASE"/>
    <property type="match status" value="1"/>
</dbReference>
<reference evidence="3" key="1">
    <citation type="submission" date="2021-06" db="EMBL/GenBank/DDBJ databases">
        <authorList>
            <person name="Kallberg Y."/>
            <person name="Tangrot J."/>
            <person name="Rosling A."/>
        </authorList>
    </citation>
    <scope>NUCLEOTIDE SEQUENCE</scope>
    <source>
        <strain evidence="3">IN212</strain>
    </source>
</reference>
<dbReference type="GO" id="GO:0008153">
    <property type="term" value="P:4-aminobenzoate biosynthetic process"/>
    <property type="evidence" value="ECO:0007669"/>
    <property type="project" value="TreeGrafter"/>
</dbReference>
<dbReference type="InterPro" id="IPR015890">
    <property type="entry name" value="Chorismate_C"/>
</dbReference>
<feature type="domain" description="Anthranilate synthase component I N-terminal" evidence="2">
    <location>
        <begin position="28"/>
        <end position="92"/>
    </location>
</feature>
<gene>
    <name evidence="3" type="ORF">RFULGI_LOCUS828</name>
</gene>
<proteinExistence type="predicted"/>
<organism evidence="3 4">
    <name type="scientific">Racocetra fulgida</name>
    <dbReference type="NCBI Taxonomy" id="60492"/>
    <lineage>
        <taxon>Eukaryota</taxon>
        <taxon>Fungi</taxon>
        <taxon>Fungi incertae sedis</taxon>
        <taxon>Mucoromycota</taxon>
        <taxon>Glomeromycotina</taxon>
        <taxon>Glomeromycetes</taxon>
        <taxon>Diversisporales</taxon>
        <taxon>Gigasporaceae</taxon>
        <taxon>Racocetra</taxon>
    </lineage>
</organism>
<dbReference type="Pfam" id="PF00425">
    <property type="entry name" value="Chorismate_bind"/>
    <property type="match status" value="1"/>
</dbReference>
<evidence type="ECO:0000259" key="2">
    <source>
        <dbReference type="Pfam" id="PF04715"/>
    </source>
</evidence>
<dbReference type="OrthoDB" id="64220at2759"/>
<dbReference type="SUPFAM" id="SSF56322">
    <property type="entry name" value="ADC synthase"/>
    <property type="match status" value="1"/>
</dbReference>
<evidence type="ECO:0000313" key="4">
    <source>
        <dbReference type="Proteomes" id="UP000789396"/>
    </source>
</evidence>
<feature type="domain" description="Chorismate-utilising enzyme C-terminal" evidence="1">
    <location>
        <begin position="173"/>
        <end position="426"/>
    </location>
</feature>
<dbReference type="InterPro" id="IPR006805">
    <property type="entry name" value="Anth_synth_I_N"/>
</dbReference>
<accession>A0A9N8Z097</accession>
<dbReference type="InterPro" id="IPR005801">
    <property type="entry name" value="ADC_synthase"/>
</dbReference>
<dbReference type="PANTHER" id="PTHR11236">
    <property type="entry name" value="AMINOBENZOATE/ANTHRANILATE SYNTHASE"/>
    <property type="match status" value="1"/>
</dbReference>
<protein>
    <submittedName>
        <fullName evidence="3">13265_t:CDS:1</fullName>
    </submittedName>
</protein>
<dbReference type="Proteomes" id="UP000789396">
    <property type="component" value="Unassembled WGS sequence"/>
</dbReference>